<accession>I3XXT1</accession>
<dbReference type="PATRIC" id="fig|760154.4.peg.1470"/>
<keyword evidence="4" id="KW-1185">Reference proteome</keyword>
<evidence type="ECO:0008006" key="5">
    <source>
        <dbReference type="Google" id="ProtNLM"/>
    </source>
</evidence>
<proteinExistence type="predicted"/>
<sequence>MMGLKCCKGSFNKHMKKLLKFLLLSLVLFYSPLFAEESAYTGYSKSLFLSVEAVPQKIYVGQVFPIKIKAIVAQSSNVELQTLFLSPLNGVEILNPEASWEASTNNTYYATFYLSVNQTQATLPRLSVSLVQNKEVTESAFLAPQTPSIIQLKKDPLFSNVIAQSLSVNKYKTTTFDAKNIMSVLEIEATGSNLKDFKLTSIAKNGIDSFLDNGSTQRIYYYAILPNYQKNFEFTYFDLTSNKFTKISLPITIEDEEVSTQLGLNPKESIFEFYKRVSYAFFSFLFFVILLKYRKWYYLVASLFFLILYFLDQNPLNHVKLKTGSNIKILPIERSTIFYTNDTVLNVEKLGERENYIKILLPDGKIGWTEYENISKN</sequence>
<reference evidence="3 4" key="1">
    <citation type="submission" date="2012-06" db="EMBL/GenBank/DDBJ databases">
        <title>Complete sequence of Sulfurospirillum barnesii SES-3.</title>
        <authorList>
            <consortium name="US DOE Joint Genome Institute"/>
            <person name="Lucas S."/>
            <person name="Han J."/>
            <person name="Lapidus A."/>
            <person name="Cheng J.-F."/>
            <person name="Goodwin L."/>
            <person name="Pitluck S."/>
            <person name="Peters L."/>
            <person name="Ovchinnikova G."/>
            <person name="Lu M."/>
            <person name="Detter J.C."/>
            <person name="Han C."/>
            <person name="Tapia R."/>
            <person name="Land M."/>
            <person name="Hauser L."/>
            <person name="Kyrpides N."/>
            <person name="Ivanova N."/>
            <person name="Pagani I."/>
            <person name="Stolz J."/>
            <person name="Arkin A."/>
            <person name="Dehal P."/>
            <person name="Oremland R."/>
            <person name="Saltikov C."/>
            <person name="Basu P."/>
            <person name="Hollibaugh J."/>
            <person name="Newman D."/>
            <person name="Stolyar S."/>
            <person name="Hazen T."/>
            <person name="Woyke T."/>
        </authorList>
    </citation>
    <scope>NUCLEOTIDE SEQUENCE [LARGE SCALE GENOMIC DNA]</scope>
    <source>
        <strain evidence="4">ATCC 700032 / DSM 10660 / SES-3</strain>
    </source>
</reference>
<dbReference type="STRING" id="760154.Sulba_1467"/>
<dbReference type="EMBL" id="CP003333">
    <property type="protein sequence ID" value="AFL68755.1"/>
    <property type="molecule type" value="Genomic_DNA"/>
</dbReference>
<evidence type="ECO:0000256" key="2">
    <source>
        <dbReference type="SAM" id="SignalP"/>
    </source>
</evidence>
<feature type="chain" id="PRO_5003682838" description="Periplasmic protein" evidence="2">
    <location>
        <begin position="36"/>
        <end position="377"/>
    </location>
</feature>
<evidence type="ECO:0000313" key="4">
    <source>
        <dbReference type="Proteomes" id="UP000006176"/>
    </source>
</evidence>
<organism evidence="3 4">
    <name type="scientific">Sulfurospirillum barnesii (strain ATCC 700032 / DSM 10660 / SES-3)</name>
    <dbReference type="NCBI Taxonomy" id="760154"/>
    <lineage>
        <taxon>Bacteria</taxon>
        <taxon>Pseudomonadati</taxon>
        <taxon>Campylobacterota</taxon>
        <taxon>Epsilonproteobacteria</taxon>
        <taxon>Campylobacterales</taxon>
        <taxon>Sulfurospirillaceae</taxon>
        <taxon>Sulfurospirillum</taxon>
    </lineage>
</organism>
<feature type="transmembrane region" description="Helical" evidence="1">
    <location>
        <begin position="296"/>
        <end position="311"/>
    </location>
</feature>
<evidence type="ECO:0000313" key="3">
    <source>
        <dbReference type="EMBL" id="AFL68755.1"/>
    </source>
</evidence>
<dbReference type="KEGG" id="sba:Sulba_1467"/>
<feature type="signal peptide" evidence="2">
    <location>
        <begin position="1"/>
        <end position="35"/>
    </location>
</feature>
<gene>
    <name evidence="3" type="ordered locus">Sulba_1467</name>
</gene>
<name>I3XXT1_SULBS</name>
<dbReference type="HOGENOM" id="CLU_046111_0_0_7"/>
<dbReference type="Proteomes" id="UP000006176">
    <property type="component" value="Chromosome"/>
</dbReference>
<feature type="transmembrane region" description="Helical" evidence="1">
    <location>
        <begin position="273"/>
        <end position="291"/>
    </location>
</feature>
<keyword evidence="1" id="KW-0472">Membrane</keyword>
<dbReference type="AlphaFoldDB" id="I3XXT1"/>
<protein>
    <recommendedName>
        <fullName evidence="5">Periplasmic protein</fullName>
    </recommendedName>
</protein>
<keyword evidence="1" id="KW-1133">Transmembrane helix</keyword>
<dbReference type="eggNOG" id="ENOG5030HQY">
    <property type="taxonomic scope" value="Bacteria"/>
</dbReference>
<keyword evidence="1" id="KW-0812">Transmembrane</keyword>
<keyword evidence="2" id="KW-0732">Signal</keyword>
<evidence type="ECO:0000256" key="1">
    <source>
        <dbReference type="SAM" id="Phobius"/>
    </source>
</evidence>